<accession>A0A975XZQ6</accession>
<evidence type="ECO:0000256" key="5">
    <source>
        <dbReference type="ARBA" id="ARBA00022989"/>
    </source>
</evidence>
<keyword evidence="11" id="KW-1185">Reference proteome</keyword>
<reference evidence="10" key="1">
    <citation type="submission" date="2021-06" db="EMBL/GenBank/DDBJ databases">
        <title>Complete genome sequence of Nocardioides sp. G188.</title>
        <authorList>
            <person name="Im W.-T."/>
        </authorList>
    </citation>
    <scope>NUCLEOTIDE SEQUENCE</scope>
    <source>
        <strain evidence="10">G188</strain>
    </source>
</reference>
<evidence type="ECO:0000256" key="4">
    <source>
        <dbReference type="ARBA" id="ARBA00022692"/>
    </source>
</evidence>
<dbReference type="EMBL" id="CP077062">
    <property type="protein sequence ID" value="QWZ07519.1"/>
    <property type="molecule type" value="Genomic_DNA"/>
</dbReference>
<keyword evidence="6 8" id="KW-0472">Membrane</keyword>
<gene>
    <name evidence="10" type="ORF">KRR39_19095</name>
</gene>
<evidence type="ECO:0000256" key="2">
    <source>
        <dbReference type="ARBA" id="ARBA00006479"/>
    </source>
</evidence>
<dbReference type="CDD" id="cd24076">
    <property type="entry name" value="ASKHA_ATPase_ROK_BsXylR-like"/>
    <property type="match status" value="1"/>
</dbReference>
<evidence type="ECO:0000256" key="8">
    <source>
        <dbReference type="SAM" id="Phobius"/>
    </source>
</evidence>
<dbReference type="GO" id="GO:0003700">
    <property type="term" value="F:DNA-binding transcription factor activity"/>
    <property type="evidence" value="ECO:0007669"/>
    <property type="project" value="InterPro"/>
</dbReference>
<evidence type="ECO:0000313" key="10">
    <source>
        <dbReference type="EMBL" id="QWZ07519.1"/>
    </source>
</evidence>
<dbReference type="Pfam" id="PF00480">
    <property type="entry name" value="ROK"/>
    <property type="match status" value="1"/>
</dbReference>
<feature type="compositionally biased region" description="Basic residues" evidence="7">
    <location>
        <begin position="418"/>
        <end position="427"/>
    </location>
</feature>
<dbReference type="InterPro" id="IPR000600">
    <property type="entry name" value="ROK"/>
</dbReference>
<dbReference type="GO" id="GO:0005886">
    <property type="term" value="C:plasma membrane"/>
    <property type="evidence" value="ECO:0007669"/>
    <property type="project" value="UniProtKB-SubCell"/>
</dbReference>
<evidence type="ECO:0000256" key="7">
    <source>
        <dbReference type="SAM" id="MobiDB-lite"/>
    </source>
</evidence>
<dbReference type="PANTHER" id="PTHR18964">
    <property type="entry name" value="ROK (REPRESSOR, ORF, KINASE) FAMILY"/>
    <property type="match status" value="1"/>
</dbReference>
<dbReference type="AlphaFoldDB" id="A0A975XZQ6"/>
<feature type="region of interest" description="Disordered" evidence="7">
    <location>
        <begin position="310"/>
        <end position="332"/>
    </location>
</feature>
<keyword evidence="3" id="KW-1003">Cell membrane</keyword>
<sequence length="847" mass="88568">MTDVDDKEHQDMSAVASTVPAARSARDYVRLYGQRVRGGEMGSLPAVAGLVALVLLFSAIQPTFRGLYNFGNMLTEGSGPVLLAMGLIFVLLLGEIDLSAGFAGAVCAAVMVRLMVGYDMSWYISIGAALVTGMVIGLLIGLLVAKVRIPSFVVTLAFFLAFQGVALYIVNNGPGAHGDVRITDDVVLAFENSQMPKWAGWLLAVVIIVGYAVVEAVGAARPAGPGPARRADRDPVREDRRPDVGHPAGGVPAQPEPVDQPQADPHQRRRHHQAGHPAGRRGCPVGGPGPGLLLRGVDLPALPDPLRPAHLRGGRQRGGLAPGRHRRGPGPHLGIRAVFVHGRRGWHHDRLERGSGLGAELLRQHAAARCGCRRDRRHQSVRRQGPDGGRAGRRSGRGGHPERHGQPGAGQQRLVGAVRRHRHRPAPRSRDRRDLAPARGGDGTGMIRPSGEGSGPAARPDAIRRHNLSLILGNVHRDGPLTRADLTQRLGVSRSTVAALVSDLIALGLVEESVPVGGDGVGRPSHLVGPAARGPLVIGVDVDITHITSAAIGIGGRVVSRESIITGAHPVTPEQAVDMVVAAVGRLTAPLGRPVLAVGVSVPGTVNRNTRTVGEAPNLGWQDVALGEMLEKRLGPDLPVVIGNDADLSLLAELGRGSARGCDDVVYLIGRIGVGAGIVANGLPLTGRDGRAGEVGHNVVQTDGPACHCGKRGCLETIIGDVALLALAGRRVAPTEENVAAVFDDARAGDERALGAVRAVADWIGHALGNLVNTLNPQRVILGGSLAGVLALARVEVEHSLEQYAFDPGHPVELVMPRFGTDSALLGAAELAFAGLIEDPFLAVAHH</sequence>
<feature type="transmembrane region" description="Helical" evidence="8">
    <location>
        <begin position="152"/>
        <end position="170"/>
    </location>
</feature>
<dbReference type="InterPro" id="IPR000835">
    <property type="entry name" value="HTH_MarR-typ"/>
</dbReference>
<evidence type="ECO:0000313" key="11">
    <source>
        <dbReference type="Proteomes" id="UP000683575"/>
    </source>
</evidence>
<feature type="region of interest" description="Disordered" evidence="7">
    <location>
        <begin position="370"/>
        <end position="460"/>
    </location>
</feature>
<feature type="transmembrane region" description="Helical" evidence="8">
    <location>
        <begin position="44"/>
        <end position="64"/>
    </location>
</feature>
<evidence type="ECO:0000256" key="3">
    <source>
        <dbReference type="ARBA" id="ARBA00022475"/>
    </source>
</evidence>
<organism evidence="10 11">
    <name type="scientific">Nocardioides panacis</name>
    <dbReference type="NCBI Taxonomy" id="2849501"/>
    <lineage>
        <taxon>Bacteria</taxon>
        <taxon>Bacillati</taxon>
        <taxon>Actinomycetota</taxon>
        <taxon>Actinomycetes</taxon>
        <taxon>Propionibacteriales</taxon>
        <taxon>Nocardioidaceae</taxon>
        <taxon>Nocardioides</taxon>
    </lineage>
</organism>
<dbReference type="KEGG" id="nps:KRR39_19095"/>
<feature type="transmembrane region" description="Helical" evidence="8">
    <location>
        <begin position="122"/>
        <end position="145"/>
    </location>
</feature>
<feature type="region of interest" description="Disordered" evidence="7">
    <location>
        <begin position="221"/>
        <end position="289"/>
    </location>
</feature>
<comment type="similarity">
    <text evidence="2">Belongs to the ROK (NagC/XylR) family.</text>
</comment>
<feature type="domain" description="HTH marR-type" evidence="9">
    <location>
        <begin position="470"/>
        <end position="517"/>
    </location>
</feature>
<keyword evidence="4 8" id="KW-0812">Transmembrane</keyword>
<protein>
    <submittedName>
        <fullName evidence="10">ROK family protein</fullName>
    </submittedName>
</protein>
<evidence type="ECO:0000259" key="9">
    <source>
        <dbReference type="Pfam" id="PF12802"/>
    </source>
</evidence>
<evidence type="ECO:0000256" key="6">
    <source>
        <dbReference type="ARBA" id="ARBA00023136"/>
    </source>
</evidence>
<dbReference type="PANTHER" id="PTHR18964:SF149">
    <property type="entry name" value="BIFUNCTIONAL UDP-N-ACETYLGLUCOSAMINE 2-EPIMERASE_N-ACETYLMANNOSAMINE KINASE"/>
    <property type="match status" value="1"/>
</dbReference>
<feature type="transmembrane region" description="Helical" evidence="8">
    <location>
        <begin position="198"/>
        <end position="220"/>
    </location>
</feature>
<dbReference type="Pfam" id="PF12802">
    <property type="entry name" value="MarR_2"/>
    <property type="match status" value="1"/>
</dbReference>
<dbReference type="Pfam" id="PF02653">
    <property type="entry name" value="BPD_transp_2"/>
    <property type="match status" value="1"/>
</dbReference>
<proteinExistence type="inferred from homology"/>
<dbReference type="GO" id="GO:0022857">
    <property type="term" value="F:transmembrane transporter activity"/>
    <property type="evidence" value="ECO:0007669"/>
    <property type="project" value="InterPro"/>
</dbReference>
<comment type="subcellular location">
    <subcellularLocation>
        <location evidence="1">Cell membrane</location>
        <topology evidence="1">Multi-pass membrane protein</topology>
    </subcellularLocation>
</comment>
<name>A0A975XZQ6_9ACTN</name>
<feature type="transmembrane region" description="Helical" evidence="8">
    <location>
        <begin position="70"/>
        <end position="93"/>
    </location>
</feature>
<dbReference type="Proteomes" id="UP000683575">
    <property type="component" value="Chromosome"/>
</dbReference>
<feature type="compositionally biased region" description="Basic and acidic residues" evidence="7">
    <location>
        <begin position="229"/>
        <end position="244"/>
    </location>
</feature>
<keyword evidence="5 8" id="KW-1133">Transmembrane helix</keyword>
<evidence type="ECO:0000256" key="1">
    <source>
        <dbReference type="ARBA" id="ARBA00004651"/>
    </source>
</evidence>
<dbReference type="InterPro" id="IPR001851">
    <property type="entry name" value="ABC_transp_permease"/>
</dbReference>